<dbReference type="Proteomes" id="UP000035083">
    <property type="component" value="Unassembled WGS sequence"/>
</dbReference>
<evidence type="ECO:0000313" key="2">
    <source>
        <dbReference type="Proteomes" id="UP000035083"/>
    </source>
</evidence>
<keyword evidence="2" id="KW-1185">Reference proteome</keyword>
<gene>
    <name evidence="1" type="ORF">GSI01S_13_01520</name>
</gene>
<evidence type="ECO:0000313" key="1">
    <source>
        <dbReference type="EMBL" id="GAC60969.1"/>
    </source>
</evidence>
<dbReference type="EMBL" id="BANU01000013">
    <property type="protein sequence ID" value="GAC60969.1"/>
    <property type="molecule type" value="Genomic_DNA"/>
</dbReference>
<proteinExistence type="predicted"/>
<dbReference type="AlphaFoldDB" id="L7LJE3"/>
<accession>L7LJE3</accession>
<name>L7LJE3_9ACTN</name>
<protein>
    <submittedName>
        <fullName evidence="1">Uncharacterized protein</fullName>
    </submittedName>
</protein>
<sequence length="56" mass="5718">MNLPLIDIIPRMKRMVSAPEALAPALLAAVLAGLVEGLALVALLPAISSLASGERV</sequence>
<comment type="caution">
    <text evidence="1">The sequence shown here is derived from an EMBL/GenBank/DDBJ whole genome shotgun (WGS) entry which is preliminary data.</text>
</comment>
<reference evidence="1 2" key="1">
    <citation type="submission" date="2012-12" db="EMBL/GenBank/DDBJ databases">
        <title>Whole genome shotgun sequence of Gordonia sihwensis NBRC 108236.</title>
        <authorList>
            <person name="Yoshida I."/>
            <person name="Hosoyama A."/>
            <person name="Tsuchikane K."/>
            <person name="Ando Y."/>
            <person name="Baba S."/>
            <person name="Ohji S."/>
            <person name="Hamada M."/>
            <person name="Tamura T."/>
            <person name="Yamazoe A."/>
            <person name="Yamazaki S."/>
            <person name="Fujita N."/>
        </authorList>
    </citation>
    <scope>NUCLEOTIDE SEQUENCE [LARGE SCALE GENOMIC DNA]</scope>
    <source>
        <strain evidence="1 2">NBRC 108236</strain>
    </source>
</reference>
<organism evidence="1 2">
    <name type="scientific">Gordonia sihwensis NBRC 108236</name>
    <dbReference type="NCBI Taxonomy" id="1223544"/>
    <lineage>
        <taxon>Bacteria</taxon>
        <taxon>Bacillati</taxon>
        <taxon>Actinomycetota</taxon>
        <taxon>Actinomycetes</taxon>
        <taxon>Mycobacteriales</taxon>
        <taxon>Gordoniaceae</taxon>
        <taxon>Gordonia</taxon>
    </lineage>
</organism>